<dbReference type="EMBL" id="GEFH01000109">
    <property type="protein sequence ID" value="JAP68472.1"/>
    <property type="molecule type" value="mRNA"/>
</dbReference>
<protein>
    <submittedName>
        <fullName evidence="3">Putative secreted protein</fullName>
    </submittedName>
</protein>
<evidence type="ECO:0000256" key="1">
    <source>
        <dbReference type="SAM" id="MobiDB-lite"/>
    </source>
</evidence>
<feature type="chain" id="PRO_5012972316" evidence="2">
    <location>
        <begin position="16"/>
        <end position="113"/>
    </location>
</feature>
<evidence type="ECO:0000313" key="3">
    <source>
        <dbReference type="EMBL" id="JAP68472.1"/>
    </source>
</evidence>
<keyword evidence="2" id="KW-0732">Signal</keyword>
<evidence type="ECO:0000256" key="2">
    <source>
        <dbReference type="SAM" id="SignalP"/>
    </source>
</evidence>
<name>A0A131XQ30_9ACAR</name>
<proteinExistence type="evidence at transcript level"/>
<feature type="non-terminal residue" evidence="3">
    <location>
        <position position="1"/>
    </location>
</feature>
<organism evidence="3">
    <name type="scientific">Hyalomma excavatum</name>
    <dbReference type="NCBI Taxonomy" id="257692"/>
    <lineage>
        <taxon>Eukaryota</taxon>
        <taxon>Metazoa</taxon>
        <taxon>Ecdysozoa</taxon>
        <taxon>Arthropoda</taxon>
        <taxon>Chelicerata</taxon>
        <taxon>Arachnida</taxon>
        <taxon>Acari</taxon>
        <taxon>Parasitiformes</taxon>
        <taxon>Ixodida</taxon>
        <taxon>Ixodoidea</taxon>
        <taxon>Ixodidae</taxon>
        <taxon>Hyalomminae</taxon>
        <taxon>Hyalomma</taxon>
    </lineage>
</organism>
<sequence>SAVVFAAVLAALVAGSPLQGPENQNQNVPPGSEKPECNGNKNPDYVHPRCSVECGDEVIVLSGGEKCNYPEQPLGVPFSQRESTTTGEGKEGNCMLKLEAKIYRNTQIFSRYL</sequence>
<dbReference type="AlphaFoldDB" id="A0A131XQ30"/>
<feature type="region of interest" description="Disordered" evidence="1">
    <location>
        <begin position="16"/>
        <end position="42"/>
    </location>
</feature>
<accession>A0A131XQ30</accession>
<reference evidence="3" key="1">
    <citation type="journal article" date="2017" name="Ticks Tick Borne Dis.">
        <title>An insight into the sialome of Hyalomma excavatum.</title>
        <authorList>
            <person name="Ribeiro J.M."/>
            <person name="Slovak M."/>
            <person name="Francischetti I.M."/>
        </authorList>
    </citation>
    <scope>NUCLEOTIDE SEQUENCE</scope>
    <source>
        <strain evidence="3">Samish</strain>
        <tissue evidence="3">Salivary glands</tissue>
    </source>
</reference>
<feature type="signal peptide" evidence="2">
    <location>
        <begin position="1"/>
        <end position="15"/>
    </location>
</feature>